<evidence type="ECO:0000313" key="2">
    <source>
        <dbReference type="EMBL" id="CUU56661.1"/>
    </source>
</evidence>
<dbReference type="AlphaFoldDB" id="A0A0S4QLX2"/>
<feature type="region of interest" description="Disordered" evidence="1">
    <location>
        <begin position="50"/>
        <end position="73"/>
    </location>
</feature>
<dbReference type="Proteomes" id="UP000198802">
    <property type="component" value="Unassembled WGS sequence"/>
</dbReference>
<protein>
    <submittedName>
        <fullName evidence="2">Uncharacterized protein</fullName>
    </submittedName>
</protein>
<sequence length="73" mass="7433">MDFLVGRIDIARLSVTIDEAERNTMGSAAALAPVSVAAVDERTVLGPVQAARRAPRPGEPAAGAAALAHQSTP</sequence>
<evidence type="ECO:0000313" key="3">
    <source>
        <dbReference type="Proteomes" id="UP000198802"/>
    </source>
</evidence>
<organism evidence="2 3">
    <name type="scientific">Parafrankia irregularis</name>
    <dbReference type="NCBI Taxonomy" id="795642"/>
    <lineage>
        <taxon>Bacteria</taxon>
        <taxon>Bacillati</taxon>
        <taxon>Actinomycetota</taxon>
        <taxon>Actinomycetes</taxon>
        <taxon>Frankiales</taxon>
        <taxon>Frankiaceae</taxon>
        <taxon>Parafrankia</taxon>
    </lineage>
</organism>
<accession>A0A0S4QLX2</accession>
<keyword evidence="3" id="KW-1185">Reference proteome</keyword>
<reference evidence="3" key="1">
    <citation type="submission" date="2015-11" db="EMBL/GenBank/DDBJ databases">
        <authorList>
            <person name="Varghese N."/>
        </authorList>
    </citation>
    <scope>NUCLEOTIDE SEQUENCE [LARGE SCALE GENOMIC DNA]</scope>
    <source>
        <strain evidence="3">DSM 45899</strain>
    </source>
</reference>
<evidence type="ECO:0000256" key="1">
    <source>
        <dbReference type="SAM" id="MobiDB-lite"/>
    </source>
</evidence>
<dbReference type="RefSeq" id="WP_091277319.1">
    <property type="nucleotide sequence ID" value="NZ_FAOZ01000008.1"/>
</dbReference>
<name>A0A0S4QLX2_9ACTN</name>
<proteinExistence type="predicted"/>
<feature type="compositionally biased region" description="Low complexity" evidence="1">
    <location>
        <begin position="59"/>
        <end position="73"/>
    </location>
</feature>
<gene>
    <name evidence="2" type="ORF">Ga0074812_108189</name>
</gene>
<dbReference type="EMBL" id="FAOZ01000008">
    <property type="protein sequence ID" value="CUU56661.1"/>
    <property type="molecule type" value="Genomic_DNA"/>
</dbReference>